<dbReference type="Proteomes" id="UP001162780">
    <property type="component" value="Chromosome"/>
</dbReference>
<dbReference type="EMBL" id="CP113517">
    <property type="protein sequence ID" value="WAR44042.1"/>
    <property type="molecule type" value="Genomic_DNA"/>
</dbReference>
<evidence type="ECO:0000313" key="2">
    <source>
        <dbReference type="Proteomes" id="UP001162780"/>
    </source>
</evidence>
<keyword evidence="2" id="KW-1185">Reference proteome</keyword>
<reference evidence="1" key="1">
    <citation type="submission" date="2022-11" db="EMBL/GenBank/DDBJ databases">
        <title>Methylomonas rapida sp. nov., Carotenoid-Producing Obligate Methanotrophs with High Growth Characteristics and Biotechnological Potential.</title>
        <authorList>
            <person name="Tikhonova E.N."/>
            <person name="Suleimanov R.Z."/>
            <person name="Miroshnikov K."/>
            <person name="Oshkin I.Y."/>
            <person name="Belova S.E."/>
            <person name="Danilova O.V."/>
            <person name="Ashikhmin A."/>
            <person name="Konopkin A."/>
            <person name="But S.Y."/>
            <person name="Khmelenina V.N."/>
            <person name="Kuznetsov N."/>
            <person name="Pimenov N.V."/>
            <person name="Dedysh S.N."/>
        </authorList>
    </citation>
    <scope>NUCLEOTIDE SEQUENCE</scope>
    <source>
        <strain evidence="1">MP1</strain>
    </source>
</reference>
<dbReference type="RefSeq" id="WP_255189029.1">
    <property type="nucleotide sequence ID" value="NZ_CP113517.1"/>
</dbReference>
<organism evidence="1 2">
    <name type="scientific">Methylomonas rapida</name>
    <dbReference type="NCBI Taxonomy" id="2963939"/>
    <lineage>
        <taxon>Bacteria</taxon>
        <taxon>Pseudomonadati</taxon>
        <taxon>Pseudomonadota</taxon>
        <taxon>Gammaproteobacteria</taxon>
        <taxon>Methylococcales</taxon>
        <taxon>Methylococcaceae</taxon>
        <taxon>Methylomonas</taxon>
    </lineage>
</organism>
<name>A0ABY7GGE8_9GAMM</name>
<evidence type="ECO:0000313" key="1">
    <source>
        <dbReference type="EMBL" id="WAR44042.1"/>
    </source>
</evidence>
<accession>A0ABY7GGE8</accession>
<gene>
    <name evidence="1" type="ORF">NM686_016940</name>
</gene>
<sequence length="71" mass="8069">MTKICVESELHGLYKLSDRLLMAWLAVESPADRRRQTALELLAEASMLLCNALKNLGAVKSECESWQVYDR</sequence>
<protein>
    <submittedName>
        <fullName evidence="1">Uncharacterized protein</fullName>
    </submittedName>
</protein>
<proteinExistence type="predicted"/>